<dbReference type="PANTHER" id="PTHR46537:SF1">
    <property type="entry name" value="E3 UBIQUITIN-PROTEIN LIGASE RING1B-RELATED"/>
    <property type="match status" value="1"/>
</dbReference>
<dbReference type="OrthoDB" id="337575at2759"/>
<keyword evidence="8" id="KW-1185">Reference proteome</keyword>
<name>A0A8J6CB55_DIALT</name>
<evidence type="ECO:0000256" key="1">
    <source>
        <dbReference type="ARBA" id="ARBA00022723"/>
    </source>
</evidence>
<protein>
    <recommendedName>
        <fullName evidence="6">RING-type domain-containing protein</fullName>
    </recommendedName>
</protein>
<keyword evidence="1" id="KW-0479">Metal-binding</keyword>
<dbReference type="InterPro" id="IPR001841">
    <property type="entry name" value="Znf_RING"/>
</dbReference>
<dbReference type="GO" id="GO:0008270">
    <property type="term" value="F:zinc ion binding"/>
    <property type="evidence" value="ECO:0007669"/>
    <property type="project" value="UniProtKB-KW"/>
</dbReference>
<proteinExistence type="predicted"/>
<dbReference type="PROSITE" id="PS00518">
    <property type="entry name" value="ZF_RING_1"/>
    <property type="match status" value="1"/>
</dbReference>
<dbReference type="CDD" id="cd16531">
    <property type="entry name" value="RING-HC_RING1-like"/>
    <property type="match status" value="1"/>
</dbReference>
<feature type="region of interest" description="Disordered" evidence="5">
    <location>
        <begin position="368"/>
        <end position="387"/>
    </location>
</feature>
<feature type="compositionally biased region" description="Low complexity" evidence="5">
    <location>
        <begin position="204"/>
        <end position="214"/>
    </location>
</feature>
<dbReference type="AlphaFoldDB" id="A0A8J6CB55"/>
<sequence length="387" mass="42198">MQPLPLVKDESTVTLEIKSLANDLLCPICLEIMKNVVATECLHRFCHSCMEKCLRQGKKECPACRCHVATRRSLRRDTRMDGIISSIFPDLLAYEAEQAASLDGLQHEEQRALQEQLLHAQAAQLAARSKQQVEDEARRKRRVAADGEAGDDARDGARDSASARDSGFTYEQRAAFSRELAKQAVQDDAARLAGGRGLGGGLQPGPKKPTGGTRALSGAVGKRQLGPARGTEPSSLAKRGKQRGHSSEQHACAVAEGEESVVFALIRHPDERQVGALAKEVLQTSRRIRIFHLLKYLALKLQLSKEAWSNFRVSLSPTIGTAGMPSPPASLVIDSTLDCILRTYVPDHTPLVLEYRLAEGFSYPDLSRTTDGLEAPPHSATHSLRTA</sequence>
<evidence type="ECO:0000259" key="6">
    <source>
        <dbReference type="PROSITE" id="PS50089"/>
    </source>
</evidence>
<dbReference type="Pfam" id="PF00097">
    <property type="entry name" value="zf-C3HC4"/>
    <property type="match status" value="1"/>
</dbReference>
<organism evidence="7 8">
    <name type="scientific">Diacronema lutheri</name>
    <name type="common">Unicellular marine alga</name>
    <name type="synonym">Monochrysis lutheri</name>
    <dbReference type="NCBI Taxonomy" id="2081491"/>
    <lineage>
        <taxon>Eukaryota</taxon>
        <taxon>Haptista</taxon>
        <taxon>Haptophyta</taxon>
        <taxon>Pavlovophyceae</taxon>
        <taxon>Pavlovales</taxon>
        <taxon>Pavlovaceae</taxon>
        <taxon>Diacronema</taxon>
    </lineage>
</organism>
<feature type="domain" description="RING-type" evidence="6">
    <location>
        <begin position="26"/>
        <end position="65"/>
    </location>
</feature>
<dbReference type="SMART" id="SM00184">
    <property type="entry name" value="RING"/>
    <property type="match status" value="1"/>
</dbReference>
<dbReference type="SUPFAM" id="SSF57850">
    <property type="entry name" value="RING/U-box"/>
    <property type="match status" value="1"/>
</dbReference>
<feature type="region of interest" description="Disordered" evidence="5">
    <location>
        <begin position="195"/>
        <end position="251"/>
    </location>
</feature>
<feature type="region of interest" description="Disordered" evidence="5">
    <location>
        <begin position="128"/>
        <end position="167"/>
    </location>
</feature>
<keyword evidence="3" id="KW-0862">Zinc</keyword>
<dbReference type="InterPro" id="IPR018957">
    <property type="entry name" value="Znf_C3HC4_RING-type"/>
</dbReference>
<dbReference type="Gene3D" id="3.30.40.10">
    <property type="entry name" value="Zinc/RING finger domain, C3HC4 (zinc finger)"/>
    <property type="match status" value="1"/>
</dbReference>
<evidence type="ECO:0000313" key="7">
    <source>
        <dbReference type="EMBL" id="KAG8468367.1"/>
    </source>
</evidence>
<keyword evidence="2 4" id="KW-0863">Zinc-finger</keyword>
<evidence type="ECO:0000256" key="2">
    <source>
        <dbReference type="ARBA" id="ARBA00022771"/>
    </source>
</evidence>
<reference evidence="7" key="1">
    <citation type="submission" date="2021-05" db="EMBL/GenBank/DDBJ databases">
        <title>The genome of the haptophyte Pavlova lutheri (Diacronema luteri, Pavlovales) - a model for lipid biosynthesis in eukaryotic algae.</title>
        <authorList>
            <person name="Hulatt C.J."/>
            <person name="Posewitz M.C."/>
        </authorList>
    </citation>
    <scope>NUCLEOTIDE SEQUENCE</scope>
    <source>
        <strain evidence="7">NIVA-4/92</strain>
    </source>
</reference>
<gene>
    <name evidence="7" type="ORF">KFE25_013450</name>
</gene>
<evidence type="ECO:0000256" key="4">
    <source>
        <dbReference type="PROSITE-ProRule" id="PRU00175"/>
    </source>
</evidence>
<comment type="caution">
    <text evidence="7">The sequence shown here is derived from an EMBL/GenBank/DDBJ whole genome shotgun (WGS) entry which is preliminary data.</text>
</comment>
<feature type="compositionally biased region" description="Basic and acidic residues" evidence="5">
    <location>
        <begin position="151"/>
        <end position="162"/>
    </location>
</feature>
<accession>A0A8J6CB55</accession>
<dbReference type="Proteomes" id="UP000751190">
    <property type="component" value="Unassembled WGS sequence"/>
</dbReference>
<dbReference type="PANTHER" id="PTHR46537">
    <property type="entry name" value="OS11G0578200 PROTEIN"/>
    <property type="match status" value="1"/>
</dbReference>
<dbReference type="InterPro" id="IPR017907">
    <property type="entry name" value="Znf_RING_CS"/>
</dbReference>
<evidence type="ECO:0000256" key="5">
    <source>
        <dbReference type="SAM" id="MobiDB-lite"/>
    </source>
</evidence>
<evidence type="ECO:0000256" key="3">
    <source>
        <dbReference type="ARBA" id="ARBA00022833"/>
    </source>
</evidence>
<dbReference type="EMBL" id="JAGTXO010000004">
    <property type="protein sequence ID" value="KAG8468367.1"/>
    <property type="molecule type" value="Genomic_DNA"/>
</dbReference>
<dbReference type="InterPro" id="IPR013083">
    <property type="entry name" value="Znf_RING/FYVE/PHD"/>
</dbReference>
<dbReference type="PROSITE" id="PS50089">
    <property type="entry name" value="ZF_RING_2"/>
    <property type="match status" value="1"/>
</dbReference>
<dbReference type="InterPro" id="IPR044592">
    <property type="entry name" value="RING1A/B"/>
</dbReference>
<evidence type="ECO:0000313" key="8">
    <source>
        <dbReference type="Proteomes" id="UP000751190"/>
    </source>
</evidence>